<evidence type="ECO:0000313" key="3">
    <source>
        <dbReference type="Proteomes" id="UP000309676"/>
    </source>
</evidence>
<protein>
    <recommendedName>
        <fullName evidence="4">FAD/FMN-containing dehydrogenase</fullName>
    </recommendedName>
</protein>
<feature type="chain" id="PRO_5024459937" description="FAD/FMN-containing dehydrogenase" evidence="1">
    <location>
        <begin position="24"/>
        <end position="79"/>
    </location>
</feature>
<comment type="caution">
    <text evidence="2">The sequence shown here is derived from an EMBL/GenBank/DDBJ whole genome shotgun (WGS) entry which is preliminary data.</text>
</comment>
<organism evidence="2 3">
    <name type="scientific">Paenibacillus antri</name>
    <dbReference type="NCBI Taxonomy" id="2582848"/>
    <lineage>
        <taxon>Bacteria</taxon>
        <taxon>Bacillati</taxon>
        <taxon>Bacillota</taxon>
        <taxon>Bacilli</taxon>
        <taxon>Bacillales</taxon>
        <taxon>Paenibacillaceae</taxon>
        <taxon>Paenibacillus</taxon>
    </lineage>
</organism>
<keyword evidence="3" id="KW-1185">Reference proteome</keyword>
<dbReference type="RefSeq" id="WP_138196508.1">
    <property type="nucleotide sequence ID" value="NZ_VCIW01000017.1"/>
</dbReference>
<evidence type="ECO:0000313" key="2">
    <source>
        <dbReference type="EMBL" id="TLS50024.1"/>
    </source>
</evidence>
<proteinExistence type="predicted"/>
<dbReference type="OrthoDB" id="2166958at2"/>
<gene>
    <name evidence="2" type="ORF">FE782_22060</name>
</gene>
<keyword evidence="1" id="KW-0732">Signal</keyword>
<dbReference type="AlphaFoldDB" id="A0A5R9GAB6"/>
<reference evidence="2 3" key="1">
    <citation type="submission" date="2019-05" db="EMBL/GenBank/DDBJ databases">
        <authorList>
            <person name="Narsing Rao M.P."/>
            <person name="Li W.J."/>
        </authorList>
    </citation>
    <scope>NUCLEOTIDE SEQUENCE [LARGE SCALE GENOMIC DNA]</scope>
    <source>
        <strain evidence="2 3">SYSU_K30003</strain>
    </source>
</reference>
<sequence length="79" mass="8285">MKKILVVLGITVAVSAVGTGAFAAAAAGGDNSFQEMFPLIKQMHPKLTEGQLQDMYNACHGSEANGSNMMNGSSRGMMY</sequence>
<name>A0A5R9GAB6_9BACL</name>
<evidence type="ECO:0000256" key="1">
    <source>
        <dbReference type="SAM" id="SignalP"/>
    </source>
</evidence>
<dbReference type="EMBL" id="VCIW01000017">
    <property type="protein sequence ID" value="TLS50024.1"/>
    <property type="molecule type" value="Genomic_DNA"/>
</dbReference>
<feature type="signal peptide" evidence="1">
    <location>
        <begin position="1"/>
        <end position="23"/>
    </location>
</feature>
<dbReference type="Proteomes" id="UP000309676">
    <property type="component" value="Unassembled WGS sequence"/>
</dbReference>
<evidence type="ECO:0008006" key="4">
    <source>
        <dbReference type="Google" id="ProtNLM"/>
    </source>
</evidence>
<accession>A0A5R9GAB6</accession>